<dbReference type="PANTHER" id="PTHR34072">
    <property type="entry name" value="ENZYMATIC POLYPROTEIN-RELATED"/>
    <property type="match status" value="1"/>
</dbReference>
<feature type="non-terminal residue" evidence="1">
    <location>
        <position position="1"/>
    </location>
</feature>
<accession>A0A371FAI3</accession>
<dbReference type="Proteomes" id="UP000257109">
    <property type="component" value="Unassembled WGS sequence"/>
</dbReference>
<organism evidence="1 2">
    <name type="scientific">Mucuna pruriens</name>
    <name type="common">Velvet bean</name>
    <name type="synonym">Dolichos pruriens</name>
    <dbReference type="NCBI Taxonomy" id="157652"/>
    <lineage>
        <taxon>Eukaryota</taxon>
        <taxon>Viridiplantae</taxon>
        <taxon>Streptophyta</taxon>
        <taxon>Embryophyta</taxon>
        <taxon>Tracheophyta</taxon>
        <taxon>Spermatophyta</taxon>
        <taxon>Magnoliopsida</taxon>
        <taxon>eudicotyledons</taxon>
        <taxon>Gunneridae</taxon>
        <taxon>Pentapetalae</taxon>
        <taxon>rosids</taxon>
        <taxon>fabids</taxon>
        <taxon>Fabales</taxon>
        <taxon>Fabaceae</taxon>
        <taxon>Papilionoideae</taxon>
        <taxon>50 kb inversion clade</taxon>
        <taxon>NPAAA clade</taxon>
        <taxon>indigoferoid/millettioid clade</taxon>
        <taxon>Phaseoleae</taxon>
        <taxon>Mucuna</taxon>
    </lineage>
</organism>
<protein>
    <recommendedName>
        <fullName evidence="3">Reverse transcriptase RNase H-like domain-containing protein</fullName>
    </recommendedName>
</protein>
<dbReference type="InterPro" id="IPR043502">
    <property type="entry name" value="DNA/RNA_pol_sf"/>
</dbReference>
<name>A0A371FAI3_MUCPR</name>
<dbReference type="SUPFAM" id="SSF56672">
    <property type="entry name" value="DNA/RNA polymerases"/>
    <property type="match status" value="1"/>
</dbReference>
<comment type="caution">
    <text evidence="1">The sequence shown here is derived from an EMBL/GenBank/DDBJ whole genome shotgun (WGS) entry which is preliminary data.</text>
</comment>
<dbReference type="OrthoDB" id="2013610at2759"/>
<proteinExistence type="predicted"/>
<gene>
    <name evidence="1" type="ORF">CR513_44832</name>
</gene>
<evidence type="ECO:0000313" key="1">
    <source>
        <dbReference type="EMBL" id="RDX75298.1"/>
    </source>
</evidence>
<sequence length="133" mass="15040">MVTKGIVLEHLVSSRGIEVDKSKIDIITSLPNPASVQEGFIEYLSRISARLPDLCPNCYKRMWISLLTSIVLKLSNLTHIHTDSPSTQLGISVRVNKLDAKPRLIRWMLFLQEFDIEIKDKKGAENSIVDHLS</sequence>
<reference evidence="1" key="1">
    <citation type="submission" date="2018-05" db="EMBL/GenBank/DDBJ databases">
        <title>Draft genome of Mucuna pruriens seed.</title>
        <authorList>
            <person name="Nnadi N.E."/>
            <person name="Vos R."/>
            <person name="Hasami M.H."/>
            <person name="Devisetty U.K."/>
            <person name="Aguiy J.C."/>
        </authorList>
    </citation>
    <scope>NUCLEOTIDE SEQUENCE [LARGE SCALE GENOMIC DNA]</scope>
    <source>
        <strain evidence="1">JCA_2017</strain>
    </source>
</reference>
<dbReference type="EMBL" id="QJKJ01009878">
    <property type="protein sequence ID" value="RDX75298.1"/>
    <property type="molecule type" value="Genomic_DNA"/>
</dbReference>
<evidence type="ECO:0000313" key="2">
    <source>
        <dbReference type="Proteomes" id="UP000257109"/>
    </source>
</evidence>
<evidence type="ECO:0008006" key="3">
    <source>
        <dbReference type="Google" id="ProtNLM"/>
    </source>
</evidence>
<dbReference type="PANTHER" id="PTHR34072:SF44">
    <property type="entry name" value="RNA-DIRECTED DNA POLYMERASE"/>
    <property type="match status" value="1"/>
</dbReference>
<dbReference type="AlphaFoldDB" id="A0A371FAI3"/>
<keyword evidence="2" id="KW-1185">Reference proteome</keyword>